<keyword evidence="1" id="KW-1133">Transmembrane helix</keyword>
<dbReference type="RefSeq" id="WP_020211274.1">
    <property type="nucleotide sequence ID" value="NZ_JRLX01000008.1"/>
</dbReference>
<dbReference type="Pfam" id="PF09822">
    <property type="entry name" value="ABC_transp_aux"/>
    <property type="match status" value="1"/>
</dbReference>
<keyword evidence="1" id="KW-0472">Membrane</keyword>
<dbReference type="InterPro" id="IPR055396">
    <property type="entry name" value="DUF7088"/>
</dbReference>
<dbReference type="eggNOG" id="COG3225">
    <property type="taxonomic scope" value="Bacteria"/>
</dbReference>
<dbReference type="InterPro" id="IPR019196">
    <property type="entry name" value="ABC_transp_unknown"/>
</dbReference>
<dbReference type="NCBIfam" id="TIGR03521">
    <property type="entry name" value="GldG"/>
    <property type="match status" value="1"/>
</dbReference>
<protein>
    <submittedName>
        <fullName evidence="4">Gliding motility protein GldG</fullName>
    </submittedName>
</protein>
<evidence type="ECO:0000259" key="3">
    <source>
        <dbReference type="Pfam" id="PF23357"/>
    </source>
</evidence>
<dbReference type="InterPro" id="IPR019863">
    <property type="entry name" value="Motility-assoc_ABC-rel_GldG"/>
</dbReference>
<sequence>MDARKQKNLKQLGLVAAALIVINFAGSYIFKRFDMTDDKRYTLSEASIKVIEEVKDPLYIDIFLGGDLPPEFKRLQNEIRQVLEEYQVYNSNITFNFVDPLAEEEDVQKNIQEMYALGFSPTNIDMTRKGKKSLIQIFPWAIANMGQKSVRIPLLVNNFMTNKDDNINKSVQLLEYNFSDAITKLAITSKKKIAVIKGNGEMPDKYMSDFLISLKEYYVLGEFNLDSVRGDKQRTLDNLERFDLAIIAKPTEAFTDEEKAVFDQYIMNGGKTLWMVDRVAADLDSLRNAQATTLAIPRDINLDDMFFKYGVRVNANLVQDLLSTPITVQSANGEVPVDWPFSPVVRSRENHPINKNINIVKLEFASQIDTLKNNIKKTVLLESSEQSKTVGIPAQISLYEFVNKINPSQFNKGNQTLGVLLEGKFTSVYENRMKPVKFRNILDKGKETKMIVIADGDIVNYKYANKKLLTEGIDPWLQQNYSNREFLLNCVNYLMDDEGLVKIRGKNVNLRFLDAKKVQEEYTTTQIVTIGLPLLILGLFGLVFTYLRKRAYAK</sequence>
<feature type="domain" description="DUF7088" evidence="3">
    <location>
        <begin position="38"/>
        <end position="143"/>
    </location>
</feature>
<dbReference type="STRING" id="1121895.GCA_000378485_00149"/>
<dbReference type="EMBL" id="JRLX01000008">
    <property type="protein sequence ID" value="KGO86751.1"/>
    <property type="molecule type" value="Genomic_DNA"/>
</dbReference>
<reference evidence="4 5" key="1">
    <citation type="submission" date="2013-09" db="EMBL/GenBank/DDBJ databases">
        <authorList>
            <person name="Zeng Z."/>
            <person name="Chen C."/>
        </authorList>
    </citation>
    <scope>NUCLEOTIDE SEQUENCE [LARGE SCALE GENOMIC DNA]</scope>
    <source>
        <strain evidence="4 5">WB 3.3-2</strain>
    </source>
</reference>
<feature type="transmembrane region" description="Helical" evidence="1">
    <location>
        <begin position="12"/>
        <end position="30"/>
    </location>
</feature>
<comment type="caution">
    <text evidence="4">The sequence shown here is derived from an EMBL/GenBank/DDBJ whole genome shotgun (WGS) entry which is preliminary data.</text>
</comment>
<gene>
    <name evidence="4" type="ORF">Q765_08975</name>
</gene>
<dbReference type="Pfam" id="PF23357">
    <property type="entry name" value="DUF7088"/>
    <property type="match status" value="1"/>
</dbReference>
<keyword evidence="1" id="KW-0812">Transmembrane</keyword>
<name>A0A0A2M584_9FLAO</name>
<evidence type="ECO:0000313" key="4">
    <source>
        <dbReference type="EMBL" id="KGO86751.1"/>
    </source>
</evidence>
<dbReference type="OrthoDB" id="9777219at2"/>
<organism evidence="4 5">
    <name type="scientific">Flavobacterium rivuli WB 3.3-2 = DSM 21788</name>
    <dbReference type="NCBI Taxonomy" id="1121895"/>
    <lineage>
        <taxon>Bacteria</taxon>
        <taxon>Pseudomonadati</taxon>
        <taxon>Bacteroidota</taxon>
        <taxon>Flavobacteriia</taxon>
        <taxon>Flavobacteriales</taxon>
        <taxon>Flavobacteriaceae</taxon>
        <taxon>Flavobacterium</taxon>
    </lineage>
</organism>
<evidence type="ECO:0000256" key="1">
    <source>
        <dbReference type="SAM" id="Phobius"/>
    </source>
</evidence>
<feature type="domain" description="ABC-type uncharacterised transport system" evidence="2">
    <location>
        <begin position="190"/>
        <end position="490"/>
    </location>
</feature>
<accession>A0A0A2M584</accession>
<dbReference type="AlphaFoldDB" id="A0A0A2M584"/>
<dbReference type="Proteomes" id="UP000030152">
    <property type="component" value="Unassembled WGS sequence"/>
</dbReference>
<feature type="transmembrane region" description="Helical" evidence="1">
    <location>
        <begin position="527"/>
        <end position="547"/>
    </location>
</feature>
<proteinExistence type="predicted"/>
<keyword evidence="5" id="KW-1185">Reference proteome</keyword>
<evidence type="ECO:0000259" key="2">
    <source>
        <dbReference type="Pfam" id="PF09822"/>
    </source>
</evidence>
<evidence type="ECO:0000313" key="5">
    <source>
        <dbReference type="Proteomes" id="UP000030152"/>
    </source>
</evidence>